<keyword evidence="11 16" id="KW-0915">Sodium</keyword>
<dbReference type="EMBL" id="PDUD01000017">
    <property type="protein sequence ID" value="PHN06639.1"/>
    <property type="molecule type" value="Genomic_DNA"/>
</dbReference>
<dbReference type="GO" id="GO:0005886">
    <property type="term" value="C:plasma membrane"/>
    <property type="evidence" value="ECO:0007669"/>
    <property type="project" value="UniProtKB-SubCell"/>
</dbReference>
<evidence type="ECO:0000256" key="3">
    <source>
        <dbReference type="ARBA" id="ARBA00022519"/>
    </source>
</evidence>
<evidence type="ECO:0000256" key="15">
    <source>
        <dbReference type="ARBA" id="ARBA00023201"/>
    </source>
</evidence>
<evidence type="ECO:0000256" key="6">
    <source>
        <dbReference type="ARBA" id="ARBA00022643"/>
    </source>
</evidence>
<keyword evidence="8 16" id="KW-1278">Translocase</keyword>
<feature type="transmembrane region" description="Helical" evidence="16">
    <location>
        <begin position="402"/>
        <end position="422"/>
    </location>
</feature>
<reference evidence="17 18" key="1">
    <citation type="submission" date="2017-10" db="EMBL/GenBank/DDBJ databases">
        <title>The draft genome sequence of Lewinella nigricans NBRC 102662.</title>
        <authorList>
            <person name="Wang K."/>
        </authorList>
    </citation>
    <scope>NUCLEOTIDE SEQUENCE [LARGE SCALE GENOMIC DNA]</scope>
    <source>
        <strain evidence="17 18">NBRC 102662</strain>
    </source>
</reference>
<evidence type="ECO:0000256" key="2">
    <source>
        <dbReference type="ARBA" id="ARBA00022475"/>
    </source>
</evidence>
<dbReference type="GO" id="GO:0016655">
    <property type="term" value="F:oxidoreductase activity, acting on NAD(P)H, quinone or similar compound as acceptor"/>
    <property type="evidence" value="ECO:0007669"/>
    <property type="project" value="UniProtKB-UniRule"/>
</dbReference>
<dbReference type="Proteomes" id="UP000223913">
    <property type="component" value="Unassembled WGS sequence"/>
</dbReference>
<keyword evidence="3" id="KW-0997">Cell inner membrane</keyword>
<organism evidence="17 18">
    <name type="scientific">Flavilitoribacter nigricans (strain ATCC 23147 / DSM 23189 / NBRC 102662 / NCIMB 1420 / SS-2)</name>
    <name type="common">Lewinella nigricans</name>
    <dbReference type="NCBI Taxonomy" id="1122177"/>
    <lineage>
        <taxon>Bacteria</taxon>
        <taxon>Pseudomonadati</taxon>
        <taxon>Bacteroidota</taxon>
        <taxon>Saprospiria</taxon>
        <taxon>Saprospirales</taxon>
        <taxon>Lewinellaceae</taxon>
        <taxon>Flavilitoribacter</taxon>
    </lineage>
</organism>
<evidence type="ECO:0000256" key="11">
    <source>
        <dbReference type="ARBA" id="ARBA00023053"/>
    </source>
</evidence>
<dbReference type="GO" id="GO:0010181">
    <property type="term" value="F:FMN binding"/>
    <property type="evidence" value="ECO:0007669"/>
    <property type="project" value="InterPro"/>
</dbReference>
<name>A0A2D0NEN0_FLAN2</name>
<gene>
    <name evidence="16" type="primary">nqrB</name>
    <name evidence="17" type="ORF">CRP01_10100</name>
</gene>
<comment type="caution">
    <text evidence="17">The sequence shown here is derived from an EMBL/GenBank/DDBJ whole genome shotgun (WGS) entry which is preliminary data.</text>
</comment>
<feature type="transmembrane region" description="Helical" evidence="16">
    <location>
        <begin position="280"/>
        <end position="302"/>
    </location>
</feature>
<evidence type="ECO:0000256" key="13">
    <source>
        <dbReference type="ARBA" id="ARBA00023075"/>
    </source>
</evidence>
<evidence type="ECO:0000256" key="16">
    <source>
        <dbReference type="HAMAP-Rule" id="MF_00426"/>
    </source>
</evidence>
<evidence type="ECO:0000256" key="1">
    <source>
        <dbReference type="ARBA" id="ARBA00022448"/>
    </source>
</evidence>
<keyword evidence="2 16" id="KW-1003">Cell membrane</keyword>
<dbReference type="InterPro" id="IPR010966">
    <property type="entry name" value="NqrB"/>
</dbReference>
<keyword evidence="7 16" id="KW-0812">Transmembrane</keyword>
<comment type="function">
    <text evidence="16">NQR complex catalyzes the reduction of ubiquinone-1 to ubiquinol by two successive reactions, coupled with the transport of Na(+) ions from the cytoplasm to the periplasm. NqrA to NqrE are probably involved in the second step, the conversion of ubisemiquinone to ubiquinol.</text>
</comment>
<feature type="transmembrane region" description="Helical" evidence="16">
    <location>
        <begin position="128"/>
        <end position="144"/>
    </location>
</feature>
<evidence type="ECO:0000256" key="14">
    <source>
        <dbReference type="ARBA" id="ARBA00023136"/>
    </source>
</evidence>
<dbReference type="GO" id="GO:0055085">
    <property type="term" value="P:transmembrane transport"/>
    <property type="evidence" value="ECO:0007669"/>
    <property type="project" value="InterPro"/>
</dbReference>
<dbReference type="Pfam" id="PF03116">
    <property type="entry name" value="NQR2_RnfD_RnfE"/>
    <property type="match status" value="1"/>
</dbReference>
<feature type="transmembrane region" description="Helical" evidence="16">
    <location>
        <begin position="96"/>
        <end position="121"/>
    </location>
</feature>
<evidence type="ECO:0000256" key="10">
    <source>
        <dbReference type="ARBA" id="ARBA00023027"/>
    </source>
</evidence>
<dbReference type="InterPro" id="IPR004338">
    <property type="entry name" value="NqrB/RnfD"/>
</dbReference>
<protein>
    <recommendedName>
        <fullName evidence="16">Na(+)-translocating NADH-quinone reductase subunit B</fullName>
        <shortName evidence="16">Na(+)-NQR subunit B</shortName>
        <shortName evidence="16">Na(+)-translocating NQR subunit B</shortName>
        <ecNumber evidence="16">7.2.1.1</ecNumber>
    </recommendedName>
    <alternativeName>
        <fullName evidence="16">NQR complex subunit B</fullName>
    </alternativeName>
    <alternativeName>
        <fullName evidence="16">NQR-1 subunit B</fullName>
    </alternativeName>
</protein>
<keyword evidence="12 16" id="KW-0406">Ion transport</keyword>
<sequence length="437" mass="48083">MKKALLNFFERIEPNKEKSPLLHTAYDAFFTFAFAPNTVTKGGVHIRDGMDLKRTMIHVVLAMQLCYLFGTYNIGAQHYEALGMYPGFFEGFHLKLVHGLIKILPIFIVANVVGLGIEFYYAAKRGHGVEEGFLVSGALIPLIMPPDLPLWMLALSVAFAVIIGKEAFGGTGMNIWNVALLSRVFIFFAYPTFISGDEVWVSDIVKNAELGAGYVSDTYGWAHGVFDWIFRGFGWSTFGDGGIPVVDGYTGATPLALAAKGGWEGVTEVYTVSEMWWGNIPGSIGEMSKPLIIFGAIFLILTKVADWRIMVSMVLGAAAMGMIMNGMVDPARFTEDTAGVFKFMAVPWYYQFYMGSFLFAMAFMATDPVTAASTNTGKWIYGALIGAIGLIVRVWNPAYPEGWMLAILFMNTFSALIDSMVLRGNINRRMKRATAAA</sequence>
<comment type="subunit">
    <text evidence="16">Composed of six subunits; NqrA, NqrB, NqrC, NqrD, NqrE and NqrF.</text>
</comment>
<dbReference type="PANTHER" id="PTHR30578">
    <property type="entry name" value="ELECTRON TRANSPORT COMPLEX PROTEIN RNFD"/>
    <property type="match status" value="1"/>
</dbReference>
<dbReference type="GO" id="GO:0006814">
    <property type="term" value="P:sodium ion transport"/>
    <property type="evidence" value="ECO:0007669"/>
    <property type="project" value="UniProtKB-UniRule"/>
</dbReference>
<keyword evidence="10 16" id="KW-0520">NAD</keyword>
<feature type="modified residue" description="FMN phosphoryl threonine" evidence="16">
    <location>
        <position position="253"/>
    </location>
</feature>
<evidence type="ECO:0000256" key="4">
    <source>
        <dbReference type="ARBA" id="ARBA00022553"/>
    </source>
</evidence>
<accession>A0A2D0NEN0</accession>
<keyword evidence="14 16" id="KW-0472">Membrane</keyword>
<feature type="transmembrane region" description="Helical" evidence="16">
    <location>
        <begin position="150"/>
        <end position="168"/>
    </location>
</feature>
<dbReference type="AlphaFoldDB" id="A0A2D0NEN0"/>
<feature type="transmembrane region" description="Helical" evidence="16">
    <location>
        <begin position="348"/>
        <end position="366"/>
    </location>
</feature>
<comment type="cofactor">
    <cofactor evidence="16">
        <name>FMN</name>
        <dbReference type="ChEBI" id="CHEBI:58210"/>
    </cofactor>
</comment>
<keyword evidence="9 16" id="KW-1133">Transmembrane helix</keyword>
<evidence type="ECO:0000256" key="12">
    <source>
        <dbReference type="ARBA" id="ARBA00023065"/>
    </source>
</evidence>
<feature type="transmembrane region" description="Helical" evidence="16">
    <location>
        <begin position="56"/>
        <end position="76"/>
    </location>
</feature>
<dbReference type="GO" id="GO:0022904">
    <property type="term" value="P:respiratory electron transport chain"/>
    <property type="evidence" value="ECO:0007669"/>
    <property type="project" value="InterPro"/>
</dbReference>
<keyword evidence="15 16" id="KW-0739">Sodium transport</keyword>
<evidence type="ECO:0000313" key="18">
    <source>
        <dbReference type="Proteomes" id="UP000223913"/>
    </source>
</evidence>
<dbReference type="EC" id="7.2.1.1" evidence="16"/>
<dbReference type="HAMAP" id="MF_00426">
    <property type="entry name" value="NqrB"/>
    <property type="match status" value="1"/>
</dbReference>
<comment type="subcellular location">
    <subcellularLocation>
        <location evidence="16">Cell membrane</location>
        <topology evidence="16">Multi-pass membrane protein</topology>
    </subcellularLocation>
</comment>
<proteinExistence type="inferred from homology"/>
<keyword evidence="5 16" id="KW-0285">Flavoprotein</keyword>
<comment type="similarity">
    <text evidence="16">Belongs to the NqrB/RnfD family.</text>
</comment>
<evidence type="ECO:0000313" key="17">
    <source>
        <dbReference type="EMBL" id="PHN06639.1"/>
    </source>
</evidence>
<feature type="transmembrane region" description="Helical" evidence="16">
    <location>
        <begin position="309"/>
        <end position="328"/>
    </location>
</feature>
<dbReference type="RefSeq" id="WP_099149895.1">
    <property type="nucleotide sequence ID" value="NZ_PDUD01000017.1"/>
</dbReference>
<feature type="transmembrane region" description="Helical" evidence="16">
    <location>
        <begin position="378"/>
        <end position="396"/>
    </location>
</feature>
<keyword evidence="18" id="KW-1185">Reference proteome</keyword>
<dbReference type="OrthoDB" id="9776359at2"/>
<keyword evidence="13 16" id="KW-0830">Ubiquinone</keyword>
<keyword evidence="1 16" id="KW-0813">Transport</keyword>
<evidence type="ECO:0000256" key="7">
    <source>
        <dbReference type="ARBA" id="ARBA00022692"/>
    </source>
</evidence>
<evidence type="ECO:0000256" key="5">
    <source>
        <dbReference type="ARBA" id="ARBA00022630"/>
    </source>
</evidence>
<feature type="transmembrane region" description="Helical" evidence="16">
    <location>
        <begin position="175"/>
        <end position="193"/>
    </location>
</feature>
<evidence type="ECO:0000256" key="8">
    <source>
        <dbReference type="ARBA" id="ARBA00022967"/>
    </source>
</evidence>
<keyword evidence="4 16" id="KW-0597">Phosphoprotein</keyword>
<dbReference type="NCBIfam" id="NF003756">
    <property type="entry name" value="PRK05349.1"/>
    <property type="match status" value="1"/>
</dbReference>
<keyword evidence="6 16" id="KW-0288">FMN</keyword>
<dbReference type="PANTHER" id="PTHR30578:SF1">
    <property type="entry name" value="NA(+)-TRANSLOCATING NADH-QUINONE REDUCTASE SUBUNIT B"/>
    <property type="match status" value="1"/>
</dbReference>
<comment type="catalytic activity">
    <reaction evidence="16">
        <text>a ubiquinone + n Na(+)(in) + NADH + H(+) = a ubiquinol + n Na(+)(out) + NAD(+)</text>
        <dbReference type="Rhea" id="RHEA:47748"/>
        <dbReference type="Rhea" id="RHEA-COMP:9565"/>
        <dbReference type="Rhea" id="RHEA-COMP:9566"/>
        <dbReference type="ChEBI" id="CHEBI:15378"/>
        <dbReference type="ChEBI" id="CHEBI:16389"/>
        <dbReference type="ChEBI" id="CHEBI:17976"/>
        <dbReference type="ChEBI" id="CHEBI:29101"/>
        <dbReference type="ChEBI" id="CHEBI:57540"/>
        <dbReference type="ChEBI" id="CHEBI:57945"/>
        <dbReference type="EC" id="7.2.1.1"/>
    </reaction>
</comment>
<evidence type="ECO:0000256" key="9">
    <source>
        <dbReference type="ARBA" id="ARBA00022989"/>
    </source>
</evidence>